<evidence type="ECO:0000313" key="1">
    <source>
        <dbReference type="EMBL" id="KAJ9663679.1"/>
    </source>
</evidence>
<dbReference type="Proteomes" id="UP001172386">
    <property type="component" value="Unassembled WGS sequence"/>
</dbReference>
<evidence type="ECO:0000313" key="2">
    <source>
        <dbReference type="Proteomes" id="UP001172386"/>
    </source>
</evidence>
<keyword evidence="2" id="KW-1185">Reference proteome</keyword>
<name>A0ACC3AJ59_9EURO</name>
<dbReference type="EMBL" id="JAPDRQ010000007">
    <property type="protein sequence ID" value="KAJ9663679.1"/>
    <property type="molecule type" value="Genomic_DNA"/>
</dbReference>
<sequence>MKLDTKSLRYLNNADWKVLAAVESGSRNHEVVPTPLIISIAKSSAGDVQRSVSLLARSGLIAKVATAKYDGYRLTYGGLDYLALHGLQKSSIIYSVGNQIGVGKESDIFVVSDEKGEQKVLKIHRLGRVSFKKGVKNKRDYARTRTQKERGAGSWMYMSRLAAMKEYAFMTALKDAGIEVPTPLGQNRHQIVMSLVDGFPLRQIDKVPDPAGLYAELITIIVRLAHLGLIHGDFNEFNIMIKEVEKPDQEISLVPVVIDFPQMVSIDHANAKEYFDRDVDCIKKYFSRRFGFVSDNDGPHFKAVRKAIAHDTETKRLDAKVEASGFSKKMAKDLDAYMREHNIDGDREGDDPDTESEDDGGEASANENEEEITPATEDAIGVDAK</sequence>
<accession>A0ACC3AJ59</accession>
<gene>
    <name evidence="1" type="primary">rio2</name>
    <name evidence="1" type="ORF">H2198_000691</name>
</gene>
<reference evidence="1" key="1">
    <citation type="submission" date="2022-10" db="EMBL/GenBank/DDBJ databases">
        <title>Culturing micro-colonial fungi from biological soil crusts in the Mojave desert and describing Neophaeococcomyces mojavensis, and introducing the new genera and species Taxawa tesnikishii.</title>
        <authorList>
            <person name="Kurbessoian T."/>
            <person name="Stajich J.E."/>
        </authorList>
    </citation>
    <scope>NUCLEOTIDE SEQUENCE</scope>
    <source>
        <strain evidence="1">JES_112</strain>
    </source>
</reference>
<organism evidence="1 2">
    <name type="scientific">Neophaeococcomyces mojaviensis</name>
    <dbReference type="NCBI Taxonomy" id="3383035"/>
    <lineage>
        <taxon>Eukaryota</taxon>
        <taxon>Fungi</taxon>
        <taxon>Dikarya</taxon>
        <taxon>Ascomycota</taxon>
        <taxon>Pezizomycotina</taxon>
        <taxon>Eurotiomycetes</taxon>
        <taxon>Chaetothyriomycetidae</taxon>
        <taxon>Chaetothyriales</taxon>
        <taxon>Chaetothyriales incertae sedis</taxon>
        <taxon>Neophaeococcomyces</taxon>
    </lineage>
</organism>
<protein>
    <submittedName>
        <fullName evidence="1">Serine/threonine-protein kinase rio2</fullName>
        <ecNumber evidence="1">2.7.11.1</ecNumber>
    </submittedName>
</protein>
<dbReference type="EC" id="2.7.11.1" evidence="1"/>
<proteinExistence type="predicted"/>
<keyword evidence="1" id="KW-0418">Kinase</keyword>
<comment type="caution">
    <text evidence="1">The sequence shown here is derived from an EMBL/GenBank/DDBJ whole genome shotgun (WGS) entry which is preliminary data.</text>
</comment>
<keyword evidence="1" id="KW-0808">Transferase</keyword>